<evidence type="ECO:0000313" key="3">
    <source>
        <dbReference type="EMBL" id="WRQ89073.1"/>
    </source>
</evidence>
<sequence length="383" mass="40809">MRSAAIATLALSILALPQTLLSWDTVLQFPNDEGLWGYPRSSPADNAPSPGLATGENGVIYHAVFGADTARNPTRAYPAIEWDTPPLFGGYMLYSENHSNGSFGPNFVCTISASANGHGAISLPVTEIIKTGTTGTLTNVVLGTLVTPTAISGDGEFRILLLEKTYDHPMANGGIAEFRGAAFDGNRWLVTADAASDVPNTGVKSVMVSTRSGWHVLDTTSFTYDAETTTAPAGPLTQAGVWFMAEETSAPAEAGFQFGVSDSYFTARVTPTVYHPDEDGDNQISLSELLNVIELYNSRSGSTRTGRYDTNFAADSTSDPTAIALYETYYAADTDRDGTISLSELLRVIELYNVREGTTRVGRYHLDSQFDDGVAPGAAVVVP</sequence>
<dbReference type="InterPro" id="IPR018247">
    <property type="entry name" value="EF_Hand_1_Ca_BS"/>
</dbReference>
<dbReference type="InterPro" id="IPR002048">
    <property type="entry name" value="EF_hand_dom"/>
</dbReference>
<feature type="chain" id="PRO_5045545331" description="EF-hand domain-containing protein" evidence="1">
    <location>
        <begin position="23"/>
        <end position="383"/>
    </location>
</feature>
<reference evidence="3 4" key="1">
    <citation type="submission" date="2023-12" db="EMBL/GenBank/DDBJ databases">
        <title>Description of an unclassified Opitutus bacterium of Verrucomicrobiota.</title>
        <authorList>
            <person name="Zhang D.-F."/>
        </authorList>
    </citation>
    <scope>NUCLEOTIDE SEQUENCE [LARGE SCALE GENOMIC DNA]</scope>
    <source>
        <strain evidence="3 4">WL0086</strain>
    </source>
</reference>
<dbReference type="InterPro" id="IPR011992">
    <property type="entry name" value="EF-hand-dom_pair"/>
</dbReference>
<feature type="signal peptide" evidence="1">
    <location>
        <begin position="1"/>
        <end position="22"/>
    </location>
</feature>
<accession>A0ABZ1CC61</accession>
<dbReference type="RefSeq" id="WP_221030946.1">
    <property type="nucleotide sequence ID" value="NZ_CP139781.1"/>
</dbReference>
<dbReference type="PROSITE" id="PS00018">
    <property type="entry name" value="EF_HAND_1"/>
    <property type="match status" value="2"/>
</dbReference>
<proteinExistence type="predicted"/>
<keyword evidence="1" id="KW-0732">Signal</keyword>
<evidence type="ECO:0000256" key="1">
    <source>
        <dbReference type="SAM" id="SignalP"/>
    </source>
</evidence>
<organism evidence="3 4">
    <name type="scientific">Actomonas aquatica</name>
    <dbReference type="NCBI Taxonomy" id="2866162"/>
    <lineage>
        <taxon>Bacteria</taxon>
        <taxon>Pseudomonadati</taxon>
        <taxon>Verrucomicrobiota</taxon>
        <taxon>Opitutia</taxon>
        <taxon>Opitutales</taxon>
        <taxon>Opitutaceae</taxon>
        <taxon>Actomonas</taxon>
    </lineage>
</organism>
<protein>
    <recommendedName>
        <fullName evidence="2">EF-hand domain-containing protein</fullName>
    </recommendedName>
</protein>
<evidence type="ECO:0000313" key="4">
    <source>
        <dbReference type="Proteomes" id="UP000738431"/>
    </source>
</evidence>
<dbReference type="EMBL" id="CP139781">
    <property type="protein sequence ID" value="WRQ89073.1"/>
    <property type="molecule type" value="Genomic_DNA"/>
</dbReference>
<dbReference type="SUPFAM" id="SSF47473">
    <property type="entry name" value="EF-hand"/>
    <property type="match status" value="1"/>
</dbReference>
<evidence type="ECO:0000259" key="2">
    <source>
        <dbReference type="PROSITE" id="PS50222"/>
    </source>
</evidence>
<dbReference type="PROSITE" id="PS50222">
    <property type="entry name" value="EF_HAND_2"/>
    <property type="match status" value="1"/>
</dbReference>
<gene>
    <name evidence="3" type="ORF">K1X11_006610</name>
</gene>
<name>A0ABZ1CC61_9BACT</name>
<feature type="domain" description="EF-hand" evidence="2">
    <location>
        <begin position="333"/>
        <end position="355"/>
    </location>
</feature>
<dbReference type="Proteomes" id="UP000738431">
    <property type="component" value="Chromosome"/>
</dbReference>
<dbReference type="Pfam" id="PF13202">
    <property type="entry name" value="EF-hand_5"/>
    <property type="match status" value="1"/>
</dbReference>
<dbReference type="Gene3D" id="1.10.238.10">
    <property type="entry name" value="EF-hand"/>
    <property type="match status" value="1"/>
</dbReference>
<keyword evidence="4" id="KW-1185">Reference proteome</keyword>